<dbReference type="EMBL" id="JALLPB020000190">
    <property type="protein sequence ID" value="KAL3815597.1"/>
    <property type="molecule type" value="Genomic_DNA"/>
</dbReference>
<protein>
    <recommendedName>
        <fullName evidence="2">Serine aminopeptidase S33 domain-containing protein</fullName>
    </recommendedName>
</protein>
<name>A0ABD3RRM6_9STRA</name>
<dbReference type="PANTHER" id="PTHR12277">
    <property type="entry name" value="ALPHA/BETA HYDROLASE DOMAIN-CONTAINING PROTEIN"/>
    <property type="match status" value="1"/>
</dbReference>
<proteinExistence type="predicted"/>
<organism evidence="3 4">
    <name type="scientific">Cyclostephanos tholiformis</name>
    <dbReference type="NCBI Taxonomy" id="382380"/>
    <lineage>
        <taxon>Eukaryota</taxon>
        <taxon>Sar</taxon>
        <taxon>Stramenopiles</taxon>
        <taxon>Ochrophyta</taxon>
        <taxon>Bacillariophyta</taxon>
        <taxon>Coscinodiscophyceae</taxon>
        <taxon>Thalassiosirophycidae</taxon>
        <taxon>Stephanodiscales</taxon>
        <taxon>Stephanodiscaceae</taxon>
        <taxon>Cyclostephanos</taxon>
    </lineage>
</organism>
<dbReference type="AlphaFoldDB" id="A0ABD3RRM6"/>
<keyword evidence="4" id="KW-1185">Reference proteome</keyword>
<dbReference type="InterPro" id="IPR022742">
    <property type="entry name" value="Hydrolase_4"/>
</dbReference>
<dbReference type="InterPro" id="IPR029058">
    <property type="entry name" value="AB_hydrolase_fold"/>
</dbReference>
<feature type="compositionally biased region" description="Low complexity" evidence="1">
    <location>
        <begin position="274"/>
        <end position="287"/>
    </location>
</feature>
<dbReference type="Proteomes" id="UP001530377">
    <property type="component" value="Unassembled WGS sequence"/>
</dbReference>
<reference evidence="3 4" key="1">
    <citation type="submission" date="2024-10" db="EMBL/GenBank/DDBJ databases">
        <title>Updated reference genomes for cyclostephanoid diatoms.</title>
        <authorList>
            <person name="Roberts W.R."/>
            <person name="Alverson A.J."/>
        </authorList>
    </citation>
    <scope>NUCLEOTIDE SEQUENCE [LARGE SCALE GENOMIC DNA]</scope>
    <source>
        <strain evidence="3 4">AJA228-03</strain>
    </source>
</reference>
<feature type="domain" description="Serine aminopeptidase S33" evidence="2">
    <location>
        <begin position="28"/>
        <end position="165"/>
    </location>
</feature>
<gene>
    <name evidence="3" type="ORF">ACHAXA_007129</name>
</gene>
<dbReference type="Gene3D" id="3.40.50.1820">
    <property type="entry name" value="alpha/beta hydrolase"/>
    <property type="match status" value="1"/>
</dbReference>
<feature type="region of interest" description="Disordered" evidence="1">
    <location>
        <begin position="273"/>
        <end position="295"/>
    </location>
</feature>
<evidence type="ECO:0000256" key="1">
    <source>
        <dbReference type="SAM" id="MobiDB-lite"/>
    </source>
</evidence>
<comment type="caution">
    <text evidence="3">The sequence shown here is derived from an EMBL/GenBank/DDBJ whole genome shotgun (WGS) entry which is preliminary data.</text>
</comment>
<evidence type="ECO:0000313" key="3">
    <source>
        <dbReference type="EMBL" id="KAL3815597.1"/>
    </source>
</evidence>
<evidence type="ECO:0000313" key="4">
    <source>
        <dbReference type="Proteomes" id="UP001530377"/>
    </source>
</evidence>
<sequence length="349" mass="38594">MITCSDGITIHSWLLYQPDDAQRRKVPTIIWFHGNAGNIGLRLPQAMQMFHYLKANVWMIEYRGYGDSDDTKPNESGLKLDAEAVWEYANNSKALLYNVDPKRMFVFGQSLGGAVAFHLAQYSQSKSYPPLAGILVENTFISISDMVDHLMPYIAPLKVLVLRMYWNSGKIVPKISRPTLFLAGAKDTLVPHLHMLTLYDRMKSSKVKSLVRMHVVKDGTHNETWMQGGREYWMAIQRFFDEVFAAENSTGANYGRSSRGEKVRGDGPLFQRKASASSSSITTAPSSLPGECVDGSHRKESVTVDLGGEDAAEIISSVGSFIGMAREATRNNVSGPKSVGGAGAYKKKD</sequence>
<dbReference type="Pfam" id="PF12146">
    <property type="entry name" value="Hydrolase_4"/>
    <property type="match status" value="1"/>
</dbReference>
<evidence type="ECO:0000259" key="2">
    <source>
        <dbReference type="Pfam" id="PF12146"/>
    </source>
</evidence>
<accession>A0ABD3RRM6</accession>
<dbReference type="SUPFAM" id="SSF53474">
    <property type="entry name" value="alpha/beta-Hydrolases"/>
    <property type="match status" value="1"/>
</dbReference>
<dbReference type="PANTHER" id="PTHR12277:SF81">
    <property type="entry name" value="PROTEIN ABHD13"/>
    <property type="match status" value="1"/>
</dbReference>